<comment type="caution">
    <text evidence="1">The sequence shown here is derived from an EMBL/GenBank/DDBJ whole genome shotgun (WGS) entry which is preliminary data.</text>
</comment>
<evidence type="ECO:0000313" key="2">
    <source>
        <dbReference type="Proteomes" id="UP001283341"/>
    </source>
</evidence>
<evidence type="ECO:0000313" key="1">
    <source>
        <dbReference type="EMBL" id="KAK3313578.1"/>
    </source>
</evidence>
<reference evidence="1" key="2">
    <citation type="submission" date="2023-06" db="EMBL/GenBank/DDBJ databases">
        <authorList>
            <consortium name="Lawrence Berkeley National Laboratory"/>
            <person name="Haridas S."/>
            <person name="Hensen N."/>
            <person name="Bonometti L."/>
            <person name="Westerberg I."/>
            <person name="Brannstrom I.O."/>
            <person name="Guillou S."/>
            <person name="Cros-Aarteil S."/>
            <person name="Calhoun S."/>
            <person name="Kuo A."/>
            <person name="Mondo S."/>
            <person name="Pangilinan J."/>
            <person name="Riley R."/>
            <person name="Labutti K."/>
            <person name="Andreopoulos B."/>
            <person name="Lipzen A."/>
            <person name="Chen C."/>
            <person name="Yanf M."/>
            <person name="Daum C."/>
            <person name="Ng V."/>
            <person name="Clum A."/>
            <person name="Steindorff A."/>
            <person name="Ohm R."/>
            <person name="Martin F."/>
            <person name="Silar P."/>
            <person name="Natvig D."/>
            <person name="Lalanne C."/>
            <person name="Gautier V."/>
            <person name="Ament-Velasquez S.L."/>
            <person name="Kruys A."/>
            <person name="Hutchinson M.I."/>
            <person name="Powell A.J."/>
            <person name="Barry K."/>
            <person name="Miller A.N."/>
            <person name="Grigoriev I.V."/>
            <person name="Debuchy R."/>
            <person name="Gladieux P."/>
            <person name="Thoren M.H."/>
            <person name="Johannesson H."/>
        </authorList>
    </citation>
    <scope>NUCLEOTIDE SEQUENCE</scope>
    <source>
        <strain evidence="1">CBS 118394</strain>
    </source>
</reference>
<keyword evidence="2" id="KW-1185">Reference proteome</keyword>
<evidence type="ECO:0008006" key="3">
    <source>
        <dbReference type="Google" id="ProtNLM"/>
    </source>
</evidence>
<organism evidence="1 2">
    <name type="scientific">Apodospora peruviana</name>
    <dbReference type="NCBI Taxonomy" id="516989"/>
    <lineage>
        <taxon>Eukaryota</taxon>
        <taxon>Fungi</taxon>
        <taxon>Dikarya</taxon>
        <taxon>Ascomycota</taxon>
        <taxon>Pezizomycotina</taxon>
        <taxon>Sordariomycetes</taxon>
        <taxon>Sordariomycetidae</taxon>
        <taxon>Sordariales</taxon>
        <taxon>Lasiosphaeriaceae</taxon>
        <taxon>Apodospora</taxon>
    </lineage>
</organism>
<reference evidence="1" key="1">
    <citation type="journal article" date="2023" name="Mol. Phylogenet. Evol.">
        <title>Genome-scale phylogeny and comparative genomics of the fungal order Sordariales.</title>
        <authorList>
            <person name="Hensen N."/>
            <person name="Bonometti L."/>
            <person name="Westerberg I."/>
            <person name="Brannstrom I.O."/>
            <person name="Guillou S."/>
            <person name="Cros-Aarteil S."/>
            <person name="Calhoun S."/>
            <person name="Haridas S."/>
            <person name="Kuo A."/>
            <person name="Mondo S."/>
            <person name="Pangilinan J."/>
            <person name="Riley R."/>
            <person name="LaButti K."/>
            <person name="Andreopoulos B."/>
            <person name="Lipzen A."/>
            <person name="Chen C."/>
            <person name="Yan M."/>
            <person name="Daum C."/>
            <person name="Ng V."/>
            <person name="Clum A."/>
            <person name="Steindorff A."/>
            <person name="Ohm R.A."/>
            <person name="Martin F."/>
            <person name="Silar P."/>
            <person name="Natvig D.O."/>
            <person name="Lalanne C."/>
            <person name="Gautier V."/>
            <person name="Ament-Velasquez S.L."/>
            <person name="Kruys A."/>
            <person name="Hutchinson M.I."/>
            <person name="Powell A.J."/>
            <person name="Barry K."/>
            <person name="Miller A.N."/>
            <person name="Grigoriev I.V."/>
            <person name="Debuchy R."/>
            <person name="Gladieux P."/>
            <person name="Hiltunen Thoren M."/>
            <person name="Johannesson H."/>
        </authorList>
    </citation>
    <scope>NUCLEOTIDE SEQUENCE</scope>
    <source>
        <strain evidence="1">CBS 118394</strain>
    </source>
</reference>
<protein>
    <recommendedName>
        <fullName evidence="3">BTB domain-containing protein</fullName>
    </recommendedName>
</protein>
<name>A0AAE0LZP0_9PEZI</name>
<dbReference type="PANTHER" id="PTHR47843">
    <property type="entry name" value="BTB DOMAIN-CONTAINING PROTEIN-RELATED"/>
    <property type="match status" value="1"/>
</dbReference>
<proteinExistence type="predicted"/>
<dbReference type="PANTHER" id="PTHR47843:SF5">
    <property type="entry name" value="BTB_POZ DOMAIN PROTEIN"/>
    <property type="match status" value="1"/>
</dbReference>
<gene>
    <name evidence="1" type="ORF">B0H66DRAFT_643102</name>
</gene>
<dbReference type="EMBL" id="JAUEDM010000007">
    <property type="protein sequence ID" value="KAK3313578.1"/>
    <property type="molecule type" value="Genomic_DNA"/>
</dbReference>
<sequence length="164" mass="18979">MPGMTYGNKGEIEVPAMSHFLRKASVIDFKDVDPLAIKMMVDYFYHLDYPYQPPGPPPPSVNRETLIHVKVYALGVRYSIGGLKTVALRKFDRQAWQYWATDEFRQAMEEVYTSTAAQDRTMRDIVLEIFDTHSELCSREAVGEVLKKVPGLDYELHVMFRERL</sequence>
<dbReference type="Proteomes" id="UP001283341">
    <property type="component" value="Unassembled WGS sequence"/>
</dbReference>
<dbReference type="AlphaFoldDB" id="A0AAE0LZP0"/>
<accession>A0AAE0LZP0</accession>